<dbReference type="Proteomes" id="UP000037035">
    <property type="component" value="Unassembled WGS sequence"/>
</dbReference>
<evidence type="ECO:0000313" key="2">
    <source>
        <dbReference type="Proteomes" id="UP000037035"/>
    </source>
</evidence>
<comment type="caution">
    <text evidence="1">The sequence shown here is derived from an EMBL/GenBank/DDBJ whole genome shotgun (WGS) entry which is preliminary data.</text>
</comment>
<protein>
    <recommendedName>
        <fullName evidence="3">PWWP domain-containing protein</fullName>
    </recommendedName>
</protein>
<reference evidence="1 2" key="1">
    <citation type="submission" date="2015-08" db="EMBL/GenBank/DDBJ databases">
        <title>Next Generation Sequencing and Analysis of the Genome of Puccinia sorghi L Schw, the Causal Agent of Maize Common Rust.</title>
        <authorList>
            <person name="Rochi L."/>
            <person name="Burguener G."/>
            <person name="Darino M."/>
            <person name="Turjanski A."/>
            <person name="Kreff E."/>
            <person name="Dieguez M.J."/>
            <person name="Sacco F."/>
        </authorList>
    </citation>
    <scope>NUCLEOTIDE SEQUENCE [LARGE SCALE GENOMIC DNA]</scope>
    <source>
        <strain evidence="1 2">RO10H11247</strain>
    </source>
</reference>
<dbReference type="EMBL" id="LAVV01008178">
    <property type="protein sequence ID" value="KNZ53547.1"/>
    <property type="molecule type" value="Genomic_DNA"/>
</dbReference>
<gene>
    <name evidence="1" type="ORF">VP01_3208g3</name>
</gene>
<organism evidence="1 2">
    <name type="scientific">Puccinia sorghi</name>
    <dbReference type="NCBI Taxonomy" id="27349"/>
    <lineage>
        <taxon>Eukaryota</taxon>
        <taxon>Fungi</taxon>
        <taxon>Dikarya</taxon>
        <taxon>Basidiomycota</taxon>
        <taxon>Pucciniomycotina</taxon>
        <taxon>Pucciniomycetes</taxon>
        <taxon>Pucciniales</taxon>
        <taxon>Pucciniaceae</taxon>
        <taxon>Puccinia</taxon>
    </lineage>
</organism>
<proteinExistence type="predicted"/>
<evidence type="ECO:0000313" key="1">
    <source>
        <dbReference type="EMBL" id="KNZ53547.1"/>
    </source>
</evidence>
<dbReference type="VEuPathDB" id="FungiDB:VP01_3208g3"/>
<accession>A0A0L6UZ76</accession>
<dbReference type="AlphaFoldDB" id="A0A0L6UZ76"/>
<sequence length="299" mass="34045">MPSSHSAEASFQLSSTPFDTLPDADALLQISRQRAVNILASYSSANSPESSFDTPDADLRIPGEPILCKFKRQGEYWPAVIVNYSGLCNTRCKGSSFPRPLYEKYYTVKFFDKKYKDVPQCNFLTSTDKEFHTIRMGQISTTKMTYKMFFPKFVNILLDLDSIVAGNGSNISINKQHNDFLKDPLRQSKILSRNIIYGNYSDNIIRKMCDLLIARYITSVESACGTIDPRFHKLSWNNQISYISDILIPEALVLITTRDFMEENEISAEEARQLAQEHLKEIDIVAWVGCLRCSGRLSR</sequence>
<dbReference type="OrthoDB" id="2505963at2759"/>
<name>A0A0L6UZ76_9BASI</name>
<keyword evidence="2" id="KW-1185">Reference proteome</keyword>
<evidence type="ECO:0008006" key="3">
    <source>
        <dbReference type="Google" id="ProtNLM"/>
    </source>
</evidence>